<evidence type="ECO:0000313" key="3">
    <source>
        <dbReference type="Proteomes" id="UP000670092"/>
    </source>
</evidence>
<proteinExistence type="predicted"/>
<dbReference type="VEuPathDB" id="FungiDB:I7I52_08949"/>
<organism evidence="2 3">
    <name type="scientific">Ajellomyces capsulatus</name>
    <name type="common">Darling's disease fungus</name>
    <name type="synonym">Histoplasma capsulatum</name>
    <dbReference type="NCBI Taxonomy" id="5037"/>
    <lineage>
        <taxon>Eukaryota</taxon>
        <taxon>Fungi</taxon>
        <taxon>Dikarya</taxon>
        <taxon>Ascomycota</taxon>
        <taxon>Pezizomycotina</taxon>
        <taxon>Eurotiomycetes</taxon>
        <taxon>Eurotiomycetidae</taxon>
        <taxon>Onygenales</taxon>
        <taxon>Ajellomycetaceae</taxon>
        <taxon>Histoplasma</taxon>
    </lineage>
</organism>
<protein>
    <submittedName>
        <fullName evidence="2">Uncharacterized protein</fullName>
    </submittedName>
</protein>
<dbReference type="AlphaFoldDB" id="A0A8H7Z083"/>
<accession>A0A8H7Z083</accession>
<evidence type="ECO:0000313" key="2">
    <source>
        <dbReference type="EMBL" id="KAG5298845.1"/>
    </source>
</evidence>
<comment type="caution">
    <text evidence="2">The sequence shown here is derived from an EMBL/GenBank/DDBJ whole genome shotgun (WGS) entry which is preliminary data.</text>
</comment>
<keyword evidence="1" id="KW-0812">Transmembrane</keyword>
<gene>
    <name evidence="2" type="ORF">I7I52_08949</name>
</gene>
<keyword evidence="1" id="KW-1133">Transmembrane helix</keyword>
<keyword evidence="1" id="KW-0472">Membrane</keyword>
<feature type="transmembrane region" description="Helical" evidence="1">
    <location>
        <begin position="63"/>
        <end position="82"/>
    </location>
</feature>
<evidence type="ECO:0000256" key="1">
    <source>
        <dbReference type="SAM" id="Phobius"/>
    </source>
</evidence>
<sequence>MNCSGSSTRLKGPKKSPFRWPVLLGSVKRSLADSSCAKQFLWPNRAKRNLHVCGSQLQQSSYLLFYSPLVAQVLIVASVSSITSN</sequence>
<name>A0A8H7Z083_AJECA</name>
<reference evidence="2 3" key="1">
    <citation type="submission" date="2021-01" db="EMBL/GenBank/DDBJ databases">
        <title>Chromosome-level genome assembly of a human fungal pathogen reveals clustering of transcriptionally co-regulated genes.</title>
        <authorList>
            <person name="Voorhies M."/>
            <person name="Cohen S."/>
            <person name="Shea T.P."/>
            <person name="Petrus S."/>
            <person name="Munoz J.F."/>
            <person name="Poplawski S."/>
            <person name="Goldman W.E."/>
            <person name="Michael T."/>
            <person name="Cuomo C.A."/>
            <person name="Sil A."/>
            <person name="Beyhan S."/>
        </authorList>
    </citation>
    <scope>NUCLEOTIDE SEQUENCE [LARGE SCALE GENOMIC DNA]</scope>
    <source>
        <strain evidence="2 3">G184AR</strain>
    </source>
</reference>
<dbReference type="Proteomes" id="UP000670092">
    <property type="component" value="Unassembled WGS sequence"/>
</dbReference>
<dbReference type="EMBL" id="JAEVHI010000002">
    <property type="protein sequence ID" value="KAG5298845.1"/>
    <property type="molecule type" value="Genomic_DNA"/>
</dbReference>